<dbReference type="EMBL" id="BKCP01009848">
    <property type="protein sequence ID" value="GER51708.1"/>
    <property type="molecule type" value="Genomic_DNA"/>
</dbReference>
<dbReference type="Proteomes" id="UP000325081">
    <property type="component" value="Unassembled WGS sequence"/>
</dbReference>
<keyword evidence="3" id="KW-0548">Nucleotidyltransferase</keyword>
<proteinExistence type="predicted"/>
<evidence type="ECO:0000259" key="2">
    <source>
        <dbReference type="Pfam" id="PF13966"/>
    </source>
</evidence>
<feature type="region of interest" description="Disordered" evidence="1">
    <location>
        <begin position="26"/>
        <end position="46"/>
    </location>
</feature>
<dbReference type="GO" id="GO:0003964">
    <property type="term" value="F:RNA-directed DNA polymerase activity"/>
    <property type="evidence" value="ECO:0007669"/>
    <property type="project" value="UniProtKB-KW"/>
</dbReference>
<sequence>MVLEMEIWAKQRKLKRKITSFQATKKQRPRSIPIPLMGKPKESNGRECTTKEEVLEEIVDWYKDLFSANQLGDNDRLLQEFLKWRRDRFILVKEKSGNFSVKSCYNAVLDRKKMKQASPESSTGAVIKKKMWTTTWNLQVKPKLKVFLWRCIHNSLPVAEKLNIKGIISSPLCCFCGENSENQTHIFFHCERAQIVWKLFPVQWDDAHIKADNFLAGGQTFAMPLRENVGKIDWSFQCISFGGFGEQETYGFLKNL</sequence>
<feature type="domain" description="Reverse transcriptase zinc-binding" evidence="2">
    <location>
        <begin position="99"/>
        <end position="197"/>
    </location>
</feature>
<comment type="caution">
    <text evidence="3">The sequence shown here is derived from an EMBL/GenBank/DDBJ whole genome shotgun (WGS) entry which is preliminary data.</text>
</comment>
<dbReference type="AlphaFoldDB" id="A0A5A7R2R3"/>
<accession>A0A5A7R2R3</accession>
<name>A0A5A7R2R3_STRAF</name>
<keyword evidence="3" id="KW-0808">Transferase</keyword>
<keyword evidence="4" id="KW-1185">Reference proteome</keyword>
<reference evidence="4" key="1">
    <citation type="journal article" date="2019" name="Curr. Biol.">
        <title>Genome Sequence of Striga asiatica Provides Insight into the Evolution of Plant Parasitism.</title>
        <authorList>
            <person name="Yoshida S."/>
            <person name="Kim S."/>
            <person name="Wafula E.K."/>
            <person name="Tanskanen J."/>
            <person name="Kim Y.M."/>
            <person name="Honaas L."/>
            <person name="Yang Z."/>
            <person name="Spallek T."/>
            <person name="Conn C.E."/>
            <person name="Ichihashi Y."/>
            <person name="Cheong K."/>
            <person name="Cui S."/>
            <person name="Der J.P."/>
            <person name="Gundlach H."/>
            <person name="Jiao Y."/>
            <person name="Hori C."/>
            <person name="Ishida J.K."/>
            <person name="Kasahara H."/>
            <person name="Kiba T."/>
            <person name="Kim M.S."/>
            <person name="Koo N."/>
            <person name="Laohavisit A."/>
            <person name="Lee Y.H."/>
            <person name="Lumba S."/>
            <person name="McCourt P."/>
            <person name="Mortimer J.C."/>
            <person name="Mutuku J.M."/>
            <person name="Nomura T."/>
            <person name="Sasaki-Sekimoto Y."/>
            <person name="Seto Y."/>
            <person name="Wang Y."/>
            <person name="Wakatake T."/>
            <person name="Sakakibara H."/>
            <person name="Demura T."/>
            <person name="Yamaguchi S."/>
            <person name="Yoneyama K."/>
            <person name="Manabe R.I."/>
            <person name="Nelson D.C."/>
            <person name="Schulman A.H."/>
            <person name="Timko M.P."/>
            <person name="dePamphilis C.W."/>
            <person name="Choi D."/>
            <person name="Shirasu K."/>
        </authorList>
    </citation>
    <scope>NUCLEOTIDE SEQUENCE [LARGE SCALE GENOMIC DNA]</scope>
    <source>
        <strain evidence="4">cv. UVA1</strain>
    </source>
</reference>
<evidence type="ECO:0000313" key="3">
    <source>
        <dbReference type="EMBL" id="GER51708.1"/>
    </source>
</evidence>
<gene>
    <name evidence="3" type="ORF">STAS_29117</name>
</gene>
<dbReference type="InterPro" id="IPR026960">
    <property type="entry name" value="RVT-Znf"/>
</dbReference>
<organism evidence="3 4">
    <name type="scientific">Striga asiatica</name>
    <name type="common">Asiatic witchweed</name>
    <name type="synonym">Buchnera asiatica</name>
    <dbReference type="NCBI Taxonomy" id="4170"/>
    <lineage>
        <taxon>Eukaryota</taxon>
        <taxon>Viridiplantae</taxon>
        <taxon>Streptophyta</taxon>
        <taxon>Embryophyta</taxon>
        <taxon>Tracheophyta</taxon>
        <taxon>Spermatophyta</taxon>
        <taxon>Magnoliopsida</taxon>
        <taxon>eudicotyledons</taxon>
        <taxon>Gunneridae</taxon>
        <taxon>Pentapetalae</taxon>
        <taxon>asterids</taxon>
        <taxon>lamiids</taxon>
        <taxon>Lamiales</taxon>
        <taxon>Orobanchaceae</taxon>
        <taxon>Buchnereae</taxon>
        <taxon>Striga</taxon>
    </lineage>
</organism>
<evidence type="ECO:0000313" key="4">
    <source>
        <dbReference type="Proteomes" id="UP000325081"/>
    </source>
</evidence>
<evidence type="ECO:0000256" key="1">
    <source>
        <dbReference type="SAM" id="MobiDB-lite"/>
    </source>
</evidence>
<dbReference type="OrthoDB" id="914170at2759"/>
<keyword evidence="3" id="KW-0695">RNA-directed DNA polymerase</keyword>
<dbReference type="Pfam" id="PF13966">
    <property type="entry name" value="zf-RVT"/>
    <property type="match status" value="1"/>
</dbReference>
<protein>
    <submittedName>
        <fullName evidence="3">RNA-directed DNA polymerase (Reversetranscriptase)-related family protein</fullName>
    </submittedName>
</protein>